<gene>
    <name evidence="2" type="ORF">PVT01_000027000</name>
</gene>
<feature type="compositionally biased region" description="Basic and acidic residues" evidence="1">
    <location>
        <begin position="256"/>
        <end position="269"/>
    </location>
</feature>
<feature type="compositionally biased region" description="Polar residues" evidence="1">
    <location>
        <begin position="401"/>
        <end position="413"/>
    </location>
</feature>
<dbReference type="AlphaFoldDB" id="A0A1G4E841"/>
<dbReference type="Proteomes" id="UP000196402">
    <property type="component" value="Unassembled WGS sequence"/>
</dbReference>
<proteinExistence type="predicted"/>
<dbReference type="VEuPathDB" id="PlasmoDB:PVPAM_000021500"/>
<feature type="compositionally biased region" description="Polar residues" evidence="1">
    <location>
        <begin position="200"/>
        <end position="224"/>
    </location>
</feature>
<evidence type="ECO:0000256" key="1">
    <source>
        <dbReference type="SAM" id="MobiDB-lite"/>
    </source>
</evidence>
<protein>
    <submittedName>
        <fullName evidence="2">VIR protein</fullName>
    </submittedName>
</protein>
<feature type="compositionally biased region" description="Polar residues" evidence="1">
    <location>
        <begin position="243"/>
        <end position="253"/>
    </location>
</feature>
<reference evidence="2 3" key="1">
    <citation type="submission" date="2016-07" db="EMBL/GenBank/DDBJ databases">
        <authorList>
            <consortium name="Pathogen Informatics"/>
        </authorList>
    </citation>
    <scope>NUCLEOTIDE SEQUENCE [LARGE SCALE GENOMIC DNA]</scope>
</reference>
<feature type="compositionally biased region" description="Polar residues" evidence="1">
    <location>
        <begin position="183"/>
        <end position="193"/>
    </location>
</feature>
<feature type="compositionally biased region" description="Basic and acidic residues" evidence="1">
    <location>
        <begin position="156"/>
        <end position="166"/>
    </location>
</feature>
<sequence>MSRGWYGITGTGNDMINRYREQECISQYIRSKTKIKQQIDEIQNREPRHFCRRCRALKEHIHAENNKINCYFSNSKSLKLIEDDDIKGFMAECIDYPTCFLNRTRSSKKTVVPARASAGKDKQQSGGYSKTSKHGGSPIKGSPGQDKNSARGNVLTEEKKIPHKPDGISASHNSGEAQEEASKQITNLPASTSGRRDTQEQTLSQSVHPQVSETDSHANGSIKGTPNGEGDLLKPTKLIDLRISTSESGSPGSQIAEDHGVKNQDRDRSAAVTEIPDTGAHDIKGVDTDACSKIIDGKKTCDEKAVARDSSPVTSYDSSTDLDTTLEEYVCSEEDFDELFVSQLHRGEARDREIHSSEESGNLALGVVSNTSVLNPSTEKGTNPAYLTQDHIIHDPEEVSDINTCQTSDTVSTPRCVPSKRAEESVFSSHKGTRSEQPENQDQISVGQDSHQRNQLNKQESARQMRQLQYEQESSLEEQDRSAGKHYRIEDIVQHLHLQKNYRFRKSIYFSRRERSIYTYKFIYI</sequence>
<feature type="region of interest" description="Disordered" evidence="1">
    <location>
        <begin position="401"/>
        <end position="464"/>
    </location>
</feature>
<evidence type="ECO:0000313" key="2">
    <source>
        <dbReference type="EMBL" id="SCA83500.1"/>
    </source>
</evidence>
<feature type="compositionally biased region" description="Basic and acidic residues" evidence="1">
    <location>
        <begin position="231"/>
        <end position="240"/>
    </location>
</feature>
<dbReference type="VEuPathDB" id="PlasmoDB:PVP01_0002320"/>
<name>A0A1G4E841_PLAVI</name>
<feature type="compositionally biased region" description="Polar residues" evidence="1">
    <location>
        <begin position="438"/>
        <end position="464"/>
    </location>
</feature>
<feature type="region of interest" description="Disordered" evidence="1">
    <location>
        <begin position="110"/>
        <end position="269"/>
    </location>
</feature>
<evidence type="ECO:0000313" key="3">
    <source>
        <dbReference type="Proteomes" id="UP000196402"/>
    </source>
</evidence>
<dbReference type="EMBL" id="FLYH01000040">
    <property type="protein sequence ID" value="SCA83500.1"/>
    <property type="molecule type" value="Genomic_DNA"/>
</dbReference>
<organism evidence="2 3">
    <name type="scientific">Plasmodium vivax</name>
    <name type="common">malaria parasite P. vivax</name>
    <dbReference type="NCBI Taxonomy" id="5855"/>
    <lineage>
        <taxon>Eukaryota</taxon>
        <taxon>Sar</taxon>
        <taxon>Alveolata</taxon>
        <taxon>Apicomplexa</taxon>
        <taxon>Aconoidasida</taxon>
        <taxon>Haemosporida</taxon>
        <taxon>Plasmodiidae</taxon>
        <taxon>Plasmodium</taxon>
        <taxon>Plasmodium (Plasmodium)</taxon>
    </lineage>
</organism>
<accession>A0A1G4E841</accession>